<evidence type="ECO:0000259" key="13">
    <source>
        <dbReference type="Pfam" id="PF08436"/>
    </source>
</evidence>
<comment type="caution">
    <text evidence="14">The sequence shown here is derived from an EMBL/GenBank/DDBJ whole genome shotgun (WGS) entry which is preliminary data.</text>
</comment>
<dbReference type="InterPro" id="IPR013644">
    <property type="entry name" value="DXP_reductoisomerase_C"/>
</dbReference>
<dbReference type="GO" id="GO:0030604">
    <property type="term" value="F:1-deoxy-D-xylulose-5-phosphate reductoisomerase activity"/>
    <property type="evidence" value="ECO:0007669"/>
    <property type="project" value="UniProtKB-EC"/>
</dbReference>
<comment type="cofactor">
    <cofactor evidence="1">
        <name>Mn(2+)</name>
        <dbReference type="ChEBI" id="CHEBI:29035"/>
    </cofactor>
</comment>
<keyword evidence="6" id="KW-0479">Metal-binding</keyword>
<feature type="domain" description="1-deoxy-D-xylulose 5-phosphate reductoisomerase N-terminal" evidence="12">
    <location>
        <begin position="4"/>
        <end position="128"/>
    </location>
</feature>
<evidence type="ECO:0000256" key="11">
    <source>
        <dbReference type="ARBA" id="ARBA00048543"/>
    </source>
</evidence>
<dbReference type="Proteomes" id="UP000230778">
    <property type="component" value="Unassembled WGS sequence"/>
</dbReference>
<sequence length="191" mass="21378">MENLVILGSTGSIGKQTLDVLRKKKGYYKVLGLAAKDEIEILSSQIREFKPEIVSVAEKETASKLLKLFPSLKIYFGEKGLIELSTNQKADSIVFSTSGIVCLKPLIEAIKKRKKVLVANKEILITAGEIINRYLDKYKAEFLPLDSEHSAIFQCLKGENKNEIKNLTLTCSGGPFRNYPKNKLKEVTIKE</sequence>
<protein>
    <recommendedName>
        <fullName evidence="5">1-deoxy-D-xylulose-5-phosphate reductoisomerase</fullName>
        <ecNumber evidence="5">1.1.1.267</ecNumber>
    </recommendedName>
</protein>
<dbReference type="PANTHER" id="PTHR30525">
    <property type="entry name" value="1-DEOXY-D-XYLULOSE 5-PHOSPHATE REDUCTOISOMERASE"/>
    <property type="match status" value="1"/>
</dbReference>
<evidence type="ECO:0000256" key="9">
    <source>
        <dbReference type="ARBA" id="ARBA00023211"/>
    </source>
</evidence>
<evidence type="ECO:0000256" key="6">
    <source>
        <dbReference type="ARBA" id="ARBA00022723"/>
    </source>
</evidence>
<keyword evidence="10" id="KW-0414">Isoprene biosynthesis</keyword>
<comment type="catalytic activity">
    <reaction evidence="11">
        <text>2-C-methyl-D-erythritol 4-phosphate + NADP(+) = 1-deoxy-D-xylulose 5-phosphate + NADPH + H(+)</text>
        <dbReference type="Rhea" id="RHEA:13717"/>
        <dbReference type="ChEBI" id="CHEBI:15378"/>
        <dbReference type="ChEBI" id="CHEBI:57783"/>
        <dbReference type="ChEBI" id="CHEBI:57792"/>
        <dbReference type="ChEBI" id="CHEBI:58262"/>
        <dbReference type="ChEBI" id="CHEBI:58349"/>
        <dbReference type="EC" id="1.1.1.267"/>
    </reaction>
    <physiologicalReaction direction="right-to-left" evidence="11">
        <dbReference type="Rhea" id="RHEA:13719"/>
    </physiologicalReaction>
</comment>
<dbReference type="GO" id="GO:0016853">
    <property type="term" value="F:isomerase activity"/>
    <property type="evidence" value="ECO:0007669"/>
    <property type="project" value="UniProtKB-KW"/>
</dbReference>
<evidence type="ECO:0000256" key="4">
    <source>
        <dbReference type="ARBA" id="ARBA00006825"/>
    </source>
</evidence>
<evidence type="ECO:0000313" key="15">
    <source>
        <dbReference type="Proteomes" id="UP000230778"/>
    </source>
</evidence>
<dbReference type="Pfam" id="PF02670">
    <property type="entry name" value="DXP_reductoisom"/>
    <property type="match status" value="1"/>
</dbReference>
<evidence type="ECO:0000256" key="2">
    <source>
        <dbReference type="ARBA" id="ARBA00001946"/>
    </source>
</evidence>
<keyword evidence="14" id="KW-0413">Isomerase</keyword>
<dbReference type="SUPFAM" id="SSF55347">
    <property type="entry name" value="Glyceraldehyde-3-phosphate dehydrogenase-like, C-terminal domain"/>
    <property type="match status" value="1"/>
</dbReference>
<reference evidence="14 15" key="1">
    <citation type="submission" date="2017-09" db="EMBL/GenBank/DDBJ databases">
        <title>Depth-based differentiation of microbial function through sediment-hosted aquifers and enrichment of novel symbionts in the deep terrestrial subsurface.</title>
        <authorList>
            <person name="Probst A.J."/>
            <person name="Ladd B."/>
            <person name="Jarett J.K."/>
            <person name="Geller-Mcgrath D.E."/>
            <person name="Sieber C.M."/>
            <person name="Emerson J.B."/>
            <person name="Anantharaman K."/>
            <person name="Thomas B.C."/>
            <person name="Malmstrom R."/>
            <person name="Stieglmeier M."/>
            <person name="Klingl A."/>
            <person name="Woyke T."/>
            <person name="Ryan C.M."/>
            <person name="Banfield J.F."/>
        </authorList>
    </citation>
    <scope>NUCLEOTIDE SEQUENCE [LARGE SCALE GENOMIC DNA]</scope>
    <source>
        <strain evidence="14">CG18_big_fil_WC_8_21_14_2_50_37_10</strain>
    </source>
</reference>
<dbReference type="GO" id="GO:0070402">
    <property type="term" value="F:NADPH binding"/>
    <property type="evidence" value="ECO:0007669"/>
    <property type="project" value="InterPro"/>
</dbReference>
<evidence type="ECO:0000256" key="7">
    <source>
        <dbReference type="ARBA" id="ARBA00022857"/>
    </source>
</evidence>
<proteinExistence type="inferred from homology"/>
<dbReference type="EMBL" id="PCUC01000170">
    <property type="protein sequence ID" value="PIQ04821.1"/>
    <property type="molecule type" value="Genomic_DNA"/>
</dbReference>
<dbReference type="UniPathway" id="UPA00056">
    <property type="reaction ID" value="UER00092"/>
</dbReference>
<evidence type="ECO:0000256" key="10">
    <source>
        <dbReference type="ARBA" id="ARBA00023229"/>
    </source>
</evidence>
<dbReference type="AlphaFoldDB" id="A0A2H0FFK9"/>
<evidence type="ECO:0000256" key="3">
    <source>
        <dbReference type="ARBA" id="ARBA00005094"/>
    </source>
</evidence>
<keyword evidence="7" id="KW-0521">NADP</keyword>
<comment type="pathway">
    <text evidence="3">Isoprenoid biosynthesis; isopentenyl diphosphate biosynthesis via DXP pathway; isopentenyl diphosphate from 1-deoxy-D-xylulose 5-phosphate: step 1/6.</text>
</comment>
<feature type="domain" description="1-deoxy-D-xylulose 5-phosphate reductoisomerase C-terminal" evidence="13">
    <location>
        <begin position="143"/>
        <end position="190"/>
    </location>
</feature>
<keyword evidence="9" id="KW-0464">Manganese</keyword>
<dbReference type="GO" id="GO:0051484">
    <property type="term" value="P:isopentenyl diphosphate biosynthetic process, methylerythritol 4-phosphate pathway involved in terpenoid biosynthetic process"/>
    <property type="evidence" value="ECO:0007669"/>
    <property type="project" value="TreeGrafter"/>
</dbReference>
<dbReference type="EC" id="1.1.1.267" evidence="5"/>
<accession>A0A2H0FFK9</accession>
<evidence type="ECO:0000256" key="1">
    <source>
        <dbReference type="ARBA" id="ARBA00001936"/>
    </source>
</evidence>
<dbReference type="InterPro" id="IPR013512">
    <property type="entry name" value="DXP_reductoisomerase_N"/>
</dbReference>
<dbReference type="InterPro" id="IPR003821">
    <property type="entry name" value="DXP_reductoisomerase"/>
</dbReference>
<dbReference type="GO" id="GO:0030145">
    <property type="term" value="F:manganese ion binding"/>
    <property type="evidence" value="ECO:0007669"/>
    <property type="project" value="TreeGrafter"/>
</dbReference>
<gene>
    <name evidence="14" type="ORF">COW72_03255</name>
</gene>
<comment type="similarity">
    <text evidence="4">Belongs to the DXR family.</text>
</comment>
<organism evidence="14 15">
    <name type="scientific">Candidatus Nealsonbacteria bacterium CG18_big_fil_WC_8_21_14_2_50_37_10</name>
    <dbReference type="NCBI Taxonomy" id="1974717"/>
    <lineage>
        <taxon>Bacteria</taxon>
        <taxon>Candidatus Nealsoniibacteriota</taxon>
    </lineage>
</organism>
<evidence type="ECO:0000256" key="8">
    <source>
        <dbReference type="ARBA" id="ARBA00023002"/>
    </source>
</evidence>
<dbReference type="PANTHER" id="PTHR30525:SF0">
    <property type="entry name" value="1-DEOXY-D-XYLULOSE 5-PHOSPHATE REDUCTOISOMERASE, CHLOROPLASTIC"/>
    <property type="match status" value="1"/>
</dbReference>
<feature type="non-terminal residue" evidence="14">
    <location>
        <position position="191"/>
    </location>
</feature>
<dbReference type="Pfam" id="PF08436">
    <property type="entry name" value="DXP_redisom_C"/>
    <property type="match status" value="1"/>
</dbReference>
<dbReference type="SUPFAM" id="SSF51735">
    <property type="entry name" value="NAD(P)-binding Rossmann-fold domains"/>
    <property type="match status" value="1"/>
</dbReference>
<name>A0A2H0FFK9_9BACT</name>
<keyword evidence="8" id="KW-0560">Oxidoreductase</keyword>
<evidence type="ECO:0000256" key="5">
    <source>
        <dbReference type="ARBA" id="ARBA00012366"/>
    </source>
</evidence>
<comment type="cofactor">
    <cofactor evidence="2">
        <name>Mg(2+)</name>
        <dbReference type="ChEBI" id="CHEBI:18420"/>
    </cofactor>
</comment>
<dbReference type="InterPro" id="IPR036291">
    <property type="entry name" value="NAD(P)-bd_dom_sf"/>
</dbReference>
<dbReference type="FunFam" id="3.40.50.720:FF:000045">
    <property type="entry name" value="1-deoxy-D-xylulose 5-phosphate reductoisomerase"/>
    <property type="match status" value="1"/>
</dbReference>
<dbReference type="Gene3D" id="3.40.50.720">
    <property type="entry name" value="NAD(P)-binding Rossmann-like Domain"/>
    <property type="match status" value="1"/>
</dbReference>
<evidence type="ECO:0000259" key="12">
    <source>
        <dbReference type="Pfam" id="PF02670"/>
    </source>
</evidence>
<evidence type="ECO:0000313" key="14">
    <source>
        <dbReference type="EMBL" id="PIQ04821.1"/>
    </source>
</evidence>